<dbReference type="RefSeq" id="WP_146227446.1">
    <property type="nucleotide sequence ID" value="NZ_QJTE01000002.1"/>
</dbReference>
<dbReference type="Proteomes" id="UP000248311">
    <property type="component" value="Unassembled WGS sequence"/>
</dbReference>
<keyword evidence="1" id="KW-0732">Signal</keyword>
<organism evidence="2 3">
    <name type="scientific">Pseudoroseicyclus aestuarii</name>
    <dbReference type="NCBI Taxonomy" id="1795041"/>
    <lineage>
        <taxon>Bacteria</taxon>
        <taxon>Pseudomonadati</taxon>
        <taxon>Pseudomonadota</taxon>
        <taxon>Alphaproteobacteria</taxon>
        <taxon>Rhodobacterales</taxon>
        <taxon>Paracoccaceae</taxon>
        <taxon>Pseudoroseicyclus</taxon>
    </lineage>
</organism>
<protein>
    <recommendedName>
        <fullName evidence="4">MSHA biogenesis protein MshK</fullName>
    </recommendedName>
</protein>
<name>A0A318SSH4_9RHOB</name>
<dbReference type="EMBL" id="QJTE01000002">
    <property type="protein sequence ID" value="PYE84780.1"/>
    <property type="molecule type" value="Genomic_DNA"/>
</dbReference>
<evidence type="ECO:0000313" key="3">
    <source>
        <dbReference type="Proteomes" id="UP000248311"/>
    </source>
</evidence>
<accession>A0A318SSH4</accession>
<dbReference type="AlphaFoldDB" id="A0A318SSH4"/>
<comment type="caution">
    <text evidence="2">The sequence shown here is derived from an EMBL/GenBank/DDBJ whole genome shotgun (WGS) entry which is preliminary data.</text>
</comment>
<feature type="chain" id="PRO_5016263780" description="MSHA biogenesis protein MshK" evidence="1">
    <location>
        <begin position="24"/>
        <end position="123"/>
    </location>
</feature>
<sequence>MIRTARAAMAALVLTAAPATLWAQGLTPTENHIVPDPFIEEGGYFDIRSVMATAPSELLILRGEQVISRQAISAGAHHDVRVVVRGLPVTQDVTAVLVQDGEIVARRRLNIVDEDFLARIGRD</sequence>
<evidence type="ECO:0000313" key="2">
    <source>
        <dbReference type="EMBL" id="PYE84780.1"/>
    </source>
</evidence>
<evidence type="ECO:0008006" key="4">
    <source>
        <dbReference type="Google" id="ProtNLM"/>
    </source>
</evidence>
<keyword evidence="3" id="KW-1185">Reference proteome</keyword>
<proteinExistence type="predicted"/>
<gene>
    <name evidence="2" type="ORF">DFP88_102583</name>
</gene>
<feature type="signal peptide" evidence="1">
    <location>
        <begin position="1"/>
        <end position="23"/>
    </location>
</feature>
<evidence type="ECO:0000256" key="1">
    <source>
        <dbReference type="SAM" id="SignalP"/>
    </source>
</evidence>
<reference evidence="2 3" key="1">
    <citation type="submission" date="2018-06" db="EMBL/GenBank/DDBJ databases">
        <title>Genomic Encyclopedia of Type Strains, Phase III (KMG-III): the genomes of soil and plant-associated and newly described type strains.</title>
        <authorList>
            <person name="Whitman W."/>
        </authorList>
    </citation>
    <scope>NUCLEOTIDE SEQUENCE [LARGE SCALE GENOMIC DNA]</scope>
    <source>
        <strain evidence="2 3">CECT 9025</strain>
    </source>
</reference>